<reference evidence="2" key="1">
    <citation type="submission" date="2023-03" db="EMBL/GenBank/DDBJ databases">
        <title>Massive genome expansion in bonnet fungi (Mycena s.s.) driven by repeated elements and novel gene families across ecological guilds.</title>
        <authorList>
            <consortium name="Lawrence Berkeley National Laboratory"/>
            <person name="Harder C.B."/>
            <person name="Miyauchi S."/>
            <person name="Viragh M."/>
            <person name="Kuo A."/>
            <person name="Thoen E."/>
            <person name="Andreopoulos B."/>
            <person name="Lu D."/>
            <person name="Skrede I."/>
            <person name="Drula E."/>
            <person name="Henrissat B."/>
            <person name="Morin E."/>
            <person name="Kohler A."/>
            <person name="Barry K."/>
            <person name="LaButti K."/>
            <person name="Morin E."/>
            <person name="Salamov A."/>
            <person name="Lipzen A."/>
            <person name="Mereny Z."/>
            <person name="Hegedus B."/>
            <person name="Baldrian P."/>
            <person name="Stursova M."/>
            <person name="Weitz H."/>
            <person name="Taylor A."/>
            <person name="Grigoriev I.V."/>
            <person name="Nagy L.G."/>
            <person name="Martin F."/>
            <person name="Kauserud H."/>
        </authorList>
    </citation>
    <scope>NUCLEOTIDE SEQUENCE</scope>
    <source>
        <strain evidence="2">CBHHK173m</strain>
    </source>
</reference>
<keyword evidence="3" id="KW-1185">Reference proteome</keyword>
<comment type="caution">
    <text evidence="2">The sequence shown here is derived from an EMBL/GenBank/DDBJ whole genome shotgun (WGS) entry which is preliminary data.</text>
</comment>
<evidence type="ECO:0000313" key="3">
    <source>
        <dbReference type="Proteomes" id="UP001222325"/>
    </source>
</evidence>
<accession>A0AAD6XVZ2</accession>
<evidence type="ECO:0000313" key="2">
    <source>
        <dbReference type="EMBL" id="KAJ7099985.1"/>
    </source>
</evidence>
<name>A0AAD6XVZ2_9AGAR</name>
<feature type="compositionally biased region" description="Polar residues" evidence="1">
    <location>
        <begin position="161"/>
        <end position="172"/>
    </location>
</feature>
<feature type="compositionally biased region" description="Low complexity" evidence="1">
    <location>
        <begin position="200"/>
        <end position="251"/>
    </location>
</feature>
<dbReference type="EMBL" id="JARJCN010000006">
    <property type="protein sequence ID" value="KAJ7099985.1"/>
    <property type="molecule type" value="Genomic_DNA"/>
</dbReference>
<proteinExistence type="predicted"/>
<gene>
    <name evidence="2" type="ORF">B0H15DRAFT_818284</name>
</gene>
<feature type="compositionally biased region" description="Low complexity" evidence="1">
    <location>
        <begin position="312"/>
        <end position="323"/>
    </location>
</feature>
<organism evidence="2 3">
    <name type="scientific">Mycena belliarum</name>
    <dbReference type="NCBI Taxonomy" id="1033014"/>
    <lineage>
        <taxon>Eukaryota</taxon>
        <taxon>Fungi</taxon>
        <taxon>Dikarya</taxon>
        <taxon>Basidiomycota</taxon>
        <taxon>Agaricomycotina</taxon>
        <taxon>Agaricomycetes</taxon>
        <taxon>Agaricomycetidae</taxon>
        <taxon>Agaricales</taxon>
        <taxon>Marasmiineae</taxon>
        <taxon>Mycenaceae</taxon>
        <taxon>Mycena</taxon>
    </lineage>
</organism>
<dbReference type="Proteomes" id="UP001222325">
    <property type="component" value="Unassembled WGS sequence"/>
</dbReference>
<evidence type="ECO:0000256" key="1">
    <source>
        <dbReference type="SAM" id="MobiDB-lite"/>
    </source>
</evidence>
<protein>
    <submittedName>
        <fullName evidence="2">Uncharacterized protein</fullName>
    </submittedName>
</protein>
<dbReference type="AlphaFoldDB" id="A0AAD6XVZ2"/>
<sequence>MRSAAREFAGRYAPVAPGRYPSTAAVGADDVVRHRIVRCAGQCARYGRTLRPHRPAHVHPPQSPRRAPETPRARCTGNSGARCSRAIRAAPTASRLALGAESSRRAAIRVGASAERPPRGSNFAPPPILKVPARVYATPPPLATTQAEVSRAAANLLPTSQVSTSPLSSALPTRTRSSCTRTRESTTCVAPTSPPLTANPRRPTYVTYTRPRPRVRPALASLPPAPRRLSPPSIPLSALPASTSSHSCSARTCLPPASPLHTRTRLQVTPRAVRDPPDPEAAGVGSGPLRATSREGRKGRGTRGPRWRRNAPDSQAASAAAPLPRSPFPVPYAQTAPRVAGREVAASRCPRLRPNPRTRRRGFVQGTR</sequence>
<feature type="region of interest" description="Disordered" evidence="1">
    <location>
        <begin position="161"/>
        <end position="368"/>
    </location>
</feature>
<feature type="compositionally biased region" description="Low complexity" evidence="1">
    <location>
        <begin position="173"/>
        <end position="188"/>
    </location>
</feature>
<feature type="region of interest" description="Disordered" evidence="1">
    <location>
        <begin position="50"/>
        <end position="80"/>
    </location>
</feature>
<feature type="compositionally biased region" description="Basic residues" evidence="1">
    <location>
        <begin position="350"/>
        <end position="362"/>
    </location>
</feature>
<feature type="compositionally biased region" description="Basic residues" evidence="1">
    <location>
        <begin position="299"/>
        <end position="309"/>
    </location>
</feature>